<dbReference type="Gene3D" id="3.40.140.10">
    <property type="entry name" value="Cytidine Deaminase, domain 2"/>
    <property type="match status" value="1"/>
</dbReference>
<keyword evidence="2" id="KW-0501">Molybdenum cofactor biosynthesis</keyword>
<dbReference type="KEGG" id="rci:RCIX1643"/>
<dbReference type="GO" id="GO:0006777">
    <property type="term" value="P:Mo-molybdopterin cofactor biosynthetic process"/>
    <property type="evidence" value="ECO:0007669"/>
    <property type="project" value="UniProtKB-KW"/>
</dbReference>
<dbReference type="PANTHER" id="PTHR30592">
    <property type="entry name" value="FORMATE DEHYDROGENASE"/>
    <property type="match status" value="1"/>
</dbReference>
<dbReference type="GO" id="GO:0016783">
    <property type="term" value="F:sulfurtransferase activity"/>
    <property type="evidence" value="ECO:0007669"/>
    <property type="project" value="InterPro"/>
</dbReference>
<gene>
    <name evidence="3" type="primary">fdhD-2</name>
    <name evidence="3" type="ORF">RCIX1643</name>
</gene>
<evidence type="ECO:0000256" key="1">
    <source>
        <dbReference type="ARBA" id="ARBA00022490"/>
    </source>
</evidence>
<dbReference type="STRING" id="351160.RCIX1643"/>
<evidence type="ECO:0000313" key="4">
    <source>
        <dbReference type="Proteomes" id="UP000000663"/>
    </source>
</evidence>
<dbReference type="EMBL" id="AM114193">
    <property type="protein sequence ID" value="CAJ36876.1"/>
    <property type="molecule type" value="Genomic_DNA"/>
</dbReference>
<dbReference type="GO" id="GO:0016491">
    <property type="term" value="F:oxidoreductase activity"/>
    <property type="evidence" value="ECO:0007669"/>
    <property type="project" value="UniProtKB-KW"/>
</dbReference>
<keyword evidence="4" id="KW-1185">Reference proteome</keyword>
<proteinExistence type="predicted"/>
<keyword evidence="3" id="KW-0560">Oxidoreductase</keyword>
<dbReference type="Proteomes" id="UP000000663">
    <property type="component" value="Chromosome"/>
</dbReference>
<dbReference type="PANTHER" id="PTHR30592:SF1">
    <property type="entry name" value="SULFUR CARRIER PROTEIN FDHD"/>
    <property type="match status" value="1"/>
</dbReference>
<dbReference type="Pfam" id="PF02634">
    <property type="entry name" value="FdhD-NarQ"/>
    <property type="match status" value="1"/>
</dbReference>
<name>Q0W417_METAR</name>
<dbReference type="InterPro" id="IPR003786">
    <property type="entry name" value="FdhD"/>
</dbReference>
<dbReference type="eggNOG" id="arCOG04358">
    <property type="taxonomic scope" value="Archaea"/>
</dbReference>
<sequence>MRSLQKEDVECVTLEVTANDCRPAHLHLCPEAYIRLLFNGRLIAAETIYPKDLRAFATGLLLAEKLLVTPTDIKSLTISEDTIAVEADASAGLPSRESIADQVDLTVIYRGYLALEDCARVCQATGGTHCSLLLTAYGGIVSSAEDVNRLASLDKAIGKAALAGYSLGDCILLSTGRTTEDIVSHASAVGIKVIAACGAPSSRAVRHALDHDICLLAIPGPHQVIIYSGKERIRESEWIHPSEPQAFGFQ</sequence>
<dbReference type="AlphaFoldDB" id="Q0W417"/>
<dbReference type="EC" id="1.2.1.2" evidence="3"/>
<evidence type="ECO:0000313" key="3">
    <source>
        <dbReference type="EMBL" id="CAJ36876.1"/>
    </source>
</evidence>
<dbReference type="SUPFAM" id="SSF53927">
    <property type="entry name" value="Cytidine deaminase-like"/>
    <property type="match status" value="1"/>
</dbReference>
<accession>Q0W417</accession>
<reference evidence="3 4" key="1">
    <citation type="journal article" date="2006" name="Science">
        <title>Genome of rice cluster I archaea -- the key methane producers in the rice rhizosphere.</title>
        <authorList>
            <person name="Erkel C."/>
            <person name="Kube M."/>
            <person name="Reinhardt R."/>
            <person name="Liesack W."/>
        </authorList>
    </citation>
    <scope>NUCLEOTIDE SEQUENCE [LARGE SCALE GENOMIC DNA]</scope>
    <source>
        <strain evidence="4">DSM 22066 / NBRC 105507 / MRE50</strain>
    </source>
</reference>
<dbReference type="Gene3D" id="3.10.20.10">
    <property type="match status" value="1"/>
</dbReference>
<evidence type="ECO:0000256" key="2">
    <source>
        <dbReference type="ARBA" id="ARBA00023150"/>
    </source>
</evidence>
<dbReference type="InterPro" id="IPR016193">
    <property type="entry name" value="Cytidine_deaminase-like"/>
</dbReference>
<organism evidence="3 4">
    <name type="scientific">Methanocella arvoryzae (strain DSM 22066 / NBRC 105507 / MRE50)</name>
    <dbReference type="NCBI Taxonomy" id="351160"/>
    <lineage>
        <taxon>Archaea</taxon>
        <taxon>Methanobacteriati</taxon>
        <taxon>Methanobacteriota</taxon>
        <taxon>Stenosarchaea group</taxon>
        <taxon>Methanomicrobia</taxon>
        <taxon>Methanocellales</taxon>
        <taxon>Methanocellaceae</taxon>
        <taxon>Methanocella</taxon>
    </lineage>
</organism>
<keyword evidence="1" id="KW-0963">Cytoplasm</keyword>
<protein>
    <submittedName>
        <fullName evidence="3">Formate dehydrogenase accessory protein</fullName>
        <ecNumber evidence="3">1.2.1.2</ecNumber>
    </submittedName>
</protein>